<dbReference type="Gene3D" id="3.40.190.290">
    <property type="match status" value="1"/>
</dbReference>
<reference evidence="6 7" key="1">
    <citation type="submission" date="2016-10" db="EMBL/GenBank/DDBJ databases">
        <authorList>
            <person name="de Groot N.N."/>
        </authorList>
    </citation>
    <scope>NUCLEOTIDE SEQUENCE [LARGE SCALE GENOMIC DNA]</scope>
    <source>
        <strain evidence="6 7">CGMCC 4.3519</strain>
    </source>
</reference>
<dbReference type="Proteomes" id="UP000199055">
    <property type="component" value="Unassembled WGS sequence"/>
</dbReference>
<evidence type="ECO:0000256" key="1">
    <source>
        <dbReference type="ARBA" id="ARBA00009437"/>
    </source>
</evidence>
<sequence>MDFSVYQLRTFWEVARTGSLTKSARNLGYSQSSVTAHVRSLESRVGSPLFHRLPHGVRLTAAGETFRVYVGRILSVMDEMAAALKNKGEPAGRVVVGATAPLMEYELQEIVRECRYRYPRIHLSLKVMSTGDVEAAVASGGVDVGLTFTRDVEERKAGTTGGLLREVLFSVPFVPVGPVASPTGAPSPMDRVLVVDPDCASQEVLPQHLASVLGEAPTLTETGSTRGALALAVGGLGVAMVPQAAAVGCGSAPEGLAVIDSLPSALVHVQALLLGGDWRSPAVSAFLSLARRTRGGLPADTPEPAADPIPA</sequence>
<accession>A0A1H8ZIE5</accession>
<proteinExistence type="inferred from homology"/>
<dbReference type="AlphaFoldDB" id="A0A1H8ZIE5"/>
<dbReference type="GO" id="GO:0000976">
    <property type="term" value="F:transcription cis-regulatory region binding"/>
    <property type="evidence" value="ECO:0007669"/>
    <property type="project" value="TreeGrafter"/>
</dbReference>
<keyword evidence="4" id="KW-0804">Transcription</keyword>
<dbReference type="PANTHER" id="PTHR30126:SF40">
    <property type="entry name" value="HTH-TYPE TRANSCRIPTIONAL REGULATOR GLTR"/>
    <property type="match status" value="1"/>
</dbReference>
<dbReference type="PRINTS" id="PR00039">
    <property type="entry name" value="HTHLYSR"/>
</dbReference>
<dbReference type="PANTHER" id="PTHR30126">
    <property type="entry name" value="HTH-TYPE TRANSCRIPTIONAL REGULATOR"/>
    <property type="match status" value="1"/>
</dbReference>
<evidence type="ECO:0000313" key="6">
    <source>
        <dbReference type="EMBL" id="SEP64131.1"/>
    </source>
</evidence>
<name>A0A1H8ZIE5_9ACTN</name>
<dbReference type="STRING" id="403935.SAMN05216481_101553"/>
<evidence type="ECO:0000313" key="7">
    <source>
        <dbReference type="Proteomes" id="UP000199055"/>
    </source>
</evidence>
<dbReference type="PROSITE" id="PS50931">
    <property type="entry name" value="HTH_LYSR"/>
    <property type="match status" value="1"/>
</dbReference>
<keyword evidence="2" id="KW-0805">Transcription regulation</keyword>
<gene>
    <name evidence="6" type="ORF">SAMN05216481_101553</name>
</gene>
<keyword evidence="3 6" id="KW-0238">DNA-binding</keyword>
<organism evidence="6 7">
    <name type="scientific">Streptomyces radiopugnans</name>
    <dbReference type="NCBI Taxonomy" id="403935"/>
    <lineage>
        <taxon>Bacteria</taxon>
        <taxon>Bacillati</taxon>
        <taxon>Actinomycetota</taxon>
        <taxon>Actinomycetes</taxon>
        <taxon>Kitasatosporales</taxon>
        <taxon>Streptomycetaceae</taxon>
        <taxon>Streptomyces</taxon>
    </lineage>
</organism>
<evidence type="ECO:0000256" key="3">
    <source>
        <dbReference type="ARBA" id="ARBA00023125"/>
    </source>
</evidence>
<dbReference type="SUPFAM" id="SSF53850">
    <property type="entry name" value="Periplasmic binding protein-like II"/>
    <property type="match status" value="1"/>
</dbReference>
<dbReference type="SUPFAM" id="SSF46785">
    <property type="entry name" value="Winged helix' DNA-binding domain"/>
    <property type="match status" value="1"/>
</dbReference>
<feature type="domain" description="HTH lysR-type" evidence="5">
    <location>
        <begin position="1"/>
        <end position="60"/>
    </location>
</feature>
<evidence type="ECO:0000256" key="2">
    <source>
        <dbReference type="ARBA" id="ARBA00023015"/>
    </source>
</evidence>
<dbReference type="InterPro" id="IPR036388">
    <property type="entry name" value="WH-like_DNA-bd_sf"/>
</dbReference>
<evidence type="ECO:0000256" key="4">
    <source>
        <dbReference type="ARBA" id="ARBA00023163"/>
    </source>
</evidence>
<keyword evidence="7" id="KW-1185">Reference proteome</keyword>
<dbReference type="Pfam" id="PF00126">
    <property type="entry name" value="HTH_1"/>
    <property type="match status" value="1"/>
</dbReference>
<dbReference type="EMBL" id="FOET01000001">
    <property type="protein sequence ID" value="SEP64131.1"/>
    <property type="molecule type" value="Genomic_DNA"/>
</dbReference>
<dbReference type="GO" id="GO:0003700">
    <property type="term" value="F:DNA-binding transcription factor activity"/>
    <property type="evidence" value="ECO:0007669"/>
    <property type="project" value="InterPro"/>
</dbReference>
<dbReference type="Gene3D" id="1.10.10.10">
    <property type="entry name" value="Winged helix-like DNA-binding domain superfamily/Winged helix DNA-binding domain"/>
    <property type="match status" value="1"/>
</dbReference>
<dbReference type="InterPro" id="IPR005119">
    <property type="entry name" value="LysR_subst-bd"/>
</dbReference>
<dbReference type="InterPro" id="IPR000847">
    <property type="entry name" value="LysR_HTH_N"/>
</dbReference>
<dbReference type="Pfam" id="PF03466">
    <property type="entry name" value="LysR_substrate"/>
    <property type="match status" value="1"/>
</dbReference>
<dbReference type="CDD" id="cd05466">
    <property type="entry name" value="PBP2_LTTR_substrate"/>
    <property type="match status" value="1"/>
</dbReference>
<protein>
    <submittedName>
        <fullName evidence="6">DNA-binding transcriptional regulator, LysR family</fullName>
    </submittedName>
</protein>
<evidence type="ECO:0000259" key="5">
    <source>
        <dbReference type="PROSITE" id="PS50931"/>
    </source>
</evidence>
<comment type="similarity">
    <text evidence="1">Belongs to the LysR transcriptional regulatory family.</text>
</comment>
<dbReference type="InterPro" id="IPR036390">
    <property type="entry name" value="WH_DNA-bd_sf"/>
</dbReference>